<dbReference type="InterPro" id="IPR011990">
    <property type="entry name" value="TPR-like_helical_dom_sf"/>
</dbReference>
<proteinExistence type="predicted"/>
<dbReference type="Proteomes" id="UP001208689">
    <property type="component" value="Chromosome"/>
</dbReference>
<sequence length="253" mass="29276">MSKSSTSGLTSTERQFNHLIQDGISSYKRAIEAKTVKNTVKLAQSCIDKLEKAVQLTKIIGNEERNPYIYEYITLSSALIGNTYITNKDLLNAIEQFQSALENNKKTLGNEETNIRELYFLSKLMNIAELQENWRIADKYAIRMYPIAKKLEDSEKAMDYFTEIKDVFIKSKNLDMINNSYTQLLKICKKSKGFEKLKLSIAEIYSDYANYLEVVLNKKKKAKSYFRQAKDLFSEISLSEKAQEMSTRIEKLQ</sequence>
<keyword evidence="2" id="KW-1185">Reference proteome</keyword>
<reference evidence="1" key="1">
    <citation type="submission" date="2022-09" db="EMBL/GenBank/DDBJ databases">
        <title>Actin cytoskeleton and complex cell architecture in an #Asgard archaeon.</title>
        <authorList>
            <person name="Ponce Toledo R.I."/>
            <person name="Schleper C."/>
            <person name="Rodrigues Oliveira T."/>
            <person name="Wollweber F."/>
            <person name="Xu J."/>
            <person name="Rittmann S."/>
            <person name="Klingl A."/>
            <person name="Pilhofer M."/>
        </authorList>
    </citation>
    <scope>NUCLEOTIDE SEQUENCE</scope>
    <source>
        <strain evidence="1">B-35</strain>
    </source>
</reference>
<protein>
    <recommendedName>
        <fullName evidence="3">Tetratricopeptide repeat protein</fullName>
    </recommendedName>
</protein>
<dbReference type="EMBL" id="CP104013">
    <property type="protein sequence ID" value="UYP45093.1"/>
    <property type="molecule type" value="Genomic_DNA"/>
</dbReference>
<evidence type="ECO:0000313" key="2">
    <source>
        <dbReference type="Proteomes" id="UP001208689"/>
    </source>
</evidence>
<dbReference type="SUPFAM" id="SSF48452">
    <property type="entry name" value="TPR-like"/>
    <property type="match status" value="1"/>
</dbReference>
<gene>
    <name evidence="1" type="ORF">NEF87_001378</name>
</gene>
<name>A0ABY6HP45_9ARCH</name>
<evidence type="ECO:0000313" key="1">
    <source>
        <dbReference type="EMBL" id="UYP45093.1"/>
    </source>
</evidence>
<dbReference type="Gene3D" id="1.25.40.10">
    <property type="entry name" value="Tetratricopeptide repeat domain"/>
    <property type="match status" value="1"/>
</dbReference>
<accession>A0ABY6HP45</accession>
<evidence type="ECO:0008006" key="3">
    <source>
        <dbReference type="Google" id="ProtNLM"/>
    </source>
</evidence>
<organism evidence="1 2">
    <name type="scientific">Candidatus Lokiarchaeum ossiferum</name>
    <dbReference type="NCBI Taxonomy" id="2951803"/>
    <lineage>
        <taxon>Archaea</taxon>
        <taxon>Promethearchaeati</taxon>
        <taxon>Promethearchaeota</taxon>
        <taxon>Promethearchaeia</taxon>
        <taxon>Promethearchaeales</taxon>
        <taxon>Promethearchaeaceae</taxon>
        <taxon>Candidatus Lokiarchaeum</taxon>
    </lineage>
</organism>